<keyword evidence="3" id="KW-1185">Reference proteome</keyword>
<proteinExistence type="predicted"/>
<feature type="compositionally biased region" description="Polar residues" evidence="1">
    <location>
        <begin position="514"/>
        <end position="530"/>
    </location>
</feature>
<reference evidence="2" key="1">
    <citation type="submission" date="2023-07" db="EMBL/GenBank/DDBJ databases">
        <authorList>
            <person name="Stuckert A."/>
        </authorList>
    </citation>
    <scope>NUCLEOTIDE SEQUENCE</scope>
</reference>
<dbReference type="EMBL" id="CAUEEQ010006135">
    <property type="protein sequence ID" value="CAJ0929809.1"/>
    <property type="molecule type" value="Genomic_DNA"/>
</dbReference>
<protein>
    <submittedName>
        <fullName evidence="2">Uncharacterized protein</fullName>
    </submittedName>
</protein>
<evidence type="ECO:0000256" key="1">
    <source>
        <dbReference type="SAM" id="MobiDB-lite"/>
    </source>
</evidence>
<evidence type="ECO:0000313" key="2">
    <source>
        <dbReference type="EMBL" id="CAJ0929809.1"/>
    </source>
</evidence>
<comment type="caution">
    <text evidence="2">The sequence shown here is derived from an EMBL/GenBank/DDBJ whole genome shotgun (WGS) entry which is preliminary data.</text>
</comment>
<dbReference type="Proteomes" id="UP001176940">
    <property type="component" value="Unassembled WGS sequence"/>
</dbReference>
<accession>A0ABN9L1W5</accession>
<feature type="compositionally biased region" description="Basic and acidic residues" evidence="1">
    <location>
        <begin position="551"/>
        <end position="566"/>
    </location>
</feature>
<feature type="compositionally biased region" description="Basic and acidic residues" evidence="1">
    <location>
        <begin position="47"/>
        <end position="64"/>
    </location>
</feature>
<sequence>MRRVFLERSVSVYLPAMLLHNKASTTDSVQGSDVLPLKKVPAPTNEKSTRRKSEGDDQKNKASKLEQPPKVIEQQLSEEIIKPFTTSESDVLHDDTVLPTPAEQQMPTAVPSEPTVVPPWSGLSVEMPTSPRAESESILQPQVNSAQFSPLPVSIPAVSQPLLPMPQTLSAYQDPLYPGFPVNEKGERATAPPPYSLCKNGDDLPTDKSILHFFYNLGIKAYTCPMWPPHLYLHPLHQAYLNICRMYPNVHVYPQSHWVQEAAVNQSEVDPSCFAHQSMVGNESELPTSLCPPVVQPSPVQIPIIGEEMSPQLGSSEEKCQFQAQGSEFEDQLSNKAMLPQPPFGQGSYMGPLPIASPFFPHVWYGYPYQGFIENPMVRHNVYINPQDSSLSENISAVTVLENNTVQTAINQSQHFVSEPVGPLLPAADAREFVSNTTVVPEEPTSDMARKEKHKPPANVTDVHVVFPEIPDGKASIENEAASVPPVMAQITPPVDRSLRAREESSEDEREVSNMLSSGRSKNFYNQTYGSRRPRNDRYYQTNRGGYQYARTDEGWRGQRGREDSYYRNFRGRPNRRRQFVDSSKPQHE</sequence>
<organism evidence="2 3">
    <name type="scientific">Ranitomeya imitator</name>
    <name type="common">mimic poison frog</name>
    <dbReference type="NCBI Taxonomy" id="111125"/>
    <lineage>
        <taxon>Eukaryota</taxon>
        <taxon>Metazoa</taxon>
        <taxon>Chordata</taxon>
        <taxon>Craniata</taxon>
        <taxon>Vertebrata</taxon>
        <taxon>Euteleostomi</taxon>
        <taxon>Amphibia</taxon>
        <taxon>Batrachia</taxon>
        <taxon>Anura</taxon>
        <taxon>Neobatrachia</taxon>
        <taxon>Hyloidea</taxon>
        <taxon>Dendrobatidae</taxon>
        <taxon>Dendrobatinae</taxon>
        <taxon>Ranitomeya</taxon>
    </lineage>
</organism>
<name>A0ABN9L1W5_9NEOB</name>
<gene>
    <name evidence="2" type="ORF">RIMI_LOCUS3950011</name>
</gene>
<evidence type="ECO:0000313" key="3">
    <source>
        <dbReference type="Proteomes" id="UP001176940"/>
    </source>
</evidence>
<feature type="region of interest" description="Disordered" evidence="1">
    <location>
        <begin position="25"/>
        <end position="72"/>
    </location>
</feature>
<feature type="region of interest" description="Disordered" evidence="1">
    <location>
        <begin position="490"/>
        <end position="589"/>
    </location>
</feature>